<feature type="compositionally biased region" description="Basic and acidic residues" evidence="1">
    <location>
        <begin position="226"/>
        <end position="246"/>
    </location>
</feature>
<sequence>DKDVKHGRIRILIDGLRKLEMSIPVEVDGEVITVDLEYEKLEKHCFICYSLCHEKETCPLNREKDNKVEAKQGISQHNTLKKLEDHRRKHDHRRSSSFSSRERGFESRDHHVSSYRSVYSRLQDPKDGRAPLIERSRSNYSRDEDRRVLEGRKRERDRDHREYSSHHSFPPQRNLTPSRRNTRDLSPSRCSKEMGRYQEGGQKSQSSRTPPPRPPREAMDLPAAPERGEVNSKSRERVSALKRIEDQPNGSAGRVSALERIEEGNIPSIERISALERIEPPQEELQRPSGLSNSLIARLQDVEVIYEDGNHQSPMLEEMQRTPATQRLGAASSSRKKNPPRAATKKPAPPKRVVKRAPTGKVTGTVATRGKLSPLQGTRTTKPRATRGRPPARKRL</sequence>
<organism evidence="2">
    <name type="scientific">Brassica napus</name>
    <name type="common">Rape</name>
    <dbReference type="NCBI Taxonomy" id="3708"/>
    <lineage>
        <taxon>Eukaryota</taxon>
        <taxon>Viridiplantae</taxon>
        <taxon>Streptophyta</taxon>
        <taxon>Embryophyta</taxon>
        <taxon>Tracheophyta</taxon>
        <taxon>Spermatophyta</taxon>
        <taxon>Magnoliopsida</taxon>
        <taxon>eudicotyledons</taxon>
        <taxon>Gunneridae</taxon>
        <taxon>Pentapetalae</taxon>
        <taxon>rosids</taxon>
        <taxon>malvids</taxon>
        <taxon>Brassicales</taxon>
        <taxon>Brassicaceae</taxon>
        <taxon>Brassiceae</taxon>
        <taxon>Brassica</taxon>
    </lineage>
</organism>
<reference evidence="2" key="1">
    <citation type="submission" date="2021-01" db="EMBL/GenBank/DDBJ databases">
        <authorList>
            <consortium name="Genoscope - CEA"/>
            <person name="William W."/>
        </authorList>
    </citation>
    <scope>NUCLEOTIDE SEQUENCE</scope>
</reference>
<proteinExistence type="predicted"/>
<dbReference type="Proteomes" id="UP001295469">
    <property type="component" value="Chromosome A03"/>
</dbReference>
<feature type="compositionally biased region" description="Basic and acidic residues" evidence="1">
    <location>
        <begin position="123"/>
        <end position="165"/>
    </location>
</feature>
<feature type="compositionally biased region" description="Basic and acidic residues" evidence="1">
    <location>
        <begin position="100"/>
        <end position="112"/>
    </location>
</feature>
<dbReference type="AlphaFoldDB" id="A0A816VK65"/>
<evidence type="ECO:0000313" key="2">
    <source>
        <dbReference type="EMBL" id="CAF2121887.1"/>
    </source>
</evidence>
<gene>
    <name evidence="2" type="ORF">DARMORV10_A03P15520.1</name>
</gene>
<accession>A0A816VK65</accession>
<feature type="region of interest" description="Disordered" evidence="1">
    <location>
        <begin position="308"/>
        <end position="396"/>
    </location>
</feature>
<feature type="compositionally biased region" description="Basic residues" evidence="1">
    <location>
        <begin position="381"/>
        <end position="396"/>
    </location>
</feature>
<evidence type="ECO:0000256" key="1">
    <source>
        <dbReference type="SAM" id="MobiDB-lite"/>
    </source>
</evidence>
<dbReference type="EMBL" id="HG994357">
    <property type="protein sequence ID" value="CAF2121887.1"/>
    <property type="molecule type" value="Genomic_DNA"/>
</dbReference>
<name>A0A816VK65_BRANA</name>
<protein>
    <submittedName>
        <fullName evidence="2">(rape) hypothetical protein</fullName>
    </submittedName>
</protein>
<feature type="region of interest" description="Disordered" evidence="1">
    <location>
        <begin position="69"/>
        <end position="261"/>
    </location>
</feature>
<feature type="non-terminal residue" evidence="2">
    <location>
        <position position="396"/>
    </location>
</feature>
<feature type="compositionally biased region" description="Polar residues" evidence="1">
    <location>
        <begin position="171"/>
        <end position="189"/>
    </location>
</feature>
<feature type="non-terminal residue" evidence="2">
    <location>
        <position position="1"/>
    </location>
</feature>